<keyword evidence="1" id="KW-1133">Transmembrane helix</keyword>
<dbReference type="RefSeq" id="WP_254158283.1">
    <property type="nucleotide sequence ID" value="NZ_CP100355.1"/>
</dbReference>
<evidence type="ECO:0000256" key="1">
    <source>
        <dbReference type="SAM" id="Phobius"/>
    </source>
</evidence>
<organism evidence="2 3">
    <name type="scientific">Natronosalvus rutilus</name>
    <dbReference type="NCBI Taxonomy" id="2953753"/>
    <lineage>
        <taxon>Archaea</taxon>
        <taxon>Methanobacteriati</taxon>
        <taxon>Methanobacteriota</taxon>
        <taxon>Stenosarchaea group</taxon>
        <taxon>Halobacteria</taxon>
        <taxon>Halobacteriales</taxon>
        <taxon>Natrialbaceae</taxon>
        <taxon>Natronosalvus</taxon>
    </lineage>
</organism>
<evidence type="ECO:0000313" key="2">
    <source>
        <dbReference type="EMBL" id="UTF53763.1"/>
    </source>
</evidence>
<proteinExistence type="predicted"/>
<keyword evidence="1" id="KW-0472">Membrane</keyword>
<reference evidence="2" key="1">
    <citation type="submission" date="2022-06" db="EMBL/GenBank/DDBJ databases">
        <title>Diverse halophilic archaea isolated from saline environments.</title>
        <authorList>
            <person name="Cui H.-L."/>
        </authorList>
    </citation>
    <scope>NUCLEOTIDE SEQUENCE</scope>
    <source>
        <strain evidence="2">WLHS1</strain>
    </source>
</reference>
<feature type="transmembrane region" description="Helical" evidence="1">
    <location>
        <begin position="153"/>
        <end position="171"/>
    </location>
</feature>
<dbReference type="GeneID" id="73288436"/>
<sequence length="216" mass="23219">MMLPTHAFAGMVIALPYALAFPEFGPVALLAGFLGGIVPDLDLYAGHRKTLHYPVYYSGVATLVVPIALLQPTLLAVAAAWFLVGAALHSVGDVFGGGLELRPWEATSNRAVYDHHNRRWITPRRWVRYDGAPEDLALSVALAVPLVVALEGALEWLVIAFLAIAVAYAVVRRILPAVASRLVGDLVVPNASSRVLAYVPARYLEASAERGSTQSR</sequence>
<evidence type="ECO:0000313" key="3">
    <source>
        <dbReference type="Proteomes" id="UP001056855"/>
    </source>
</evidence>
<dbReference type="Proteomes" id="UP001056855">
    <property type="component" value="Chromosome"/>
</dbReference>
<name>A0A9E7NBA4_9EURY</name>
<keyword evidence="3" id="KW-1185">Reference proteome</keyword>
<gene>
    <name evidence="2" type="ORF">NGM29_00280</name>
</gene>
<dbReference type="AlphaFoldDB" id="A0A9E7NBA4"/>
<dbReference type="GO" id="GO:0016787">
    <property type="term" value="F:hydrolase activity"/>
    <property type="evidence" value="ECO:0007669"/>
    <property type="project" value="UniProtKB-KW"/>
</dbReference>
<accession>A0A9E7NBA4</accession>
<keyword evidence="2" id="KW-0378">Hydrolase</keyword>
<protein>
    <submittedName>
        <fullName evidence="2">Metal-dependent hydrolase</fullName>
    </submittedName>
</protein>
<keyword evidence="1" id="KW-0812">Transmembrane</keyword>
<dbReference type="KEGG" id="sawl:NGM29_00280"/>
<dbReference type="EMBL" id="CP100355">
    <property type="protein sequence ID" value="UTF53763.1"/>
    <property type="molecule type" value="Genomic_DNA"/>
</dbReference>